<dbReference type="UniPathway" id="UPA00276">
    <property type="reaction ID" value="UER00406"/>
</dbReference>
<dbReference type="Pfam" id="PF01687">
    <property type="entry name" value="Flavokinase"/>
    <property type="match status" value="1"/>
</dbReference>
<dbReference type="PIRSF" id="PIRSF004491">
    <property type="entry name" value="FAD_Synth"/>
    <property type="match status" value="1"/>
</dbReference>
<dbReference type="InterPro" id="IPR014729">
    <property type="entry name" value="Rossmann-like_a/b/a_fold"/>
</dbReference>
<feature type="domain" description="Riboflavin kinase" evidence="15">
    <location>
        <begin position="183"/>
        <end position="307"/>
    </location>
</feature>
<evidence type="ECO:0000256" key="4">
    <source>
        <dbReference type="ARBA" id="ARBA00022643"/>
    </source>
</evidence>
<dbReference type="InterPro" id="IPR015864">
    <property type="entry name" value="FAD_synthase"/>
</dbReference>
<evidence type="ECO:0000313" key="16">
    <source>
        <dbReference type="EMBL" id="SCZ76839.1"/>
    </source>
</evidence>
<dbReference type="SUPFAM" id="SSF52374">
    <property type="entry name" value="Nucleotidylyl transferase"/>
    <property type="match status" value="1"/>
</dbReference>
<dbReference type="NCBIfam" id="TIGR00083">
    <property type="entry name" value="ribF"/>
    <property type="match status" value="1"/>
</dbReference>
<dbReference type="SMART" id="SM00904">
    <property type="entry name" value="Flavokinase"/>
    <property type="match status" value="1"/>
</dbReference>
<protein>
    <recommendedName>
        <fullName evidence="14">Riboflavin biosynthesis protein</fullName>
    </recommendedName>
    <domain>
        <recommendedName>
            <fullName evidence="14">Riboflavin kinase</fullName>
            <ecNumber evidence="14">2.7.1.26</ecNumber>
        </recommendedName>
        <alternativeName>
            <fullName evidence="14">Flavokinase</fullName>
        </alternativeName>
    </domain>
    <domain>
        <recommendedName>
            <fullName evidence="14">FMN adenylyltransferase</fullName>
            <ecNumber evidence="14">2.7.7.2</ecNumber>
        </recommendedName>
        <alternativeName>
            <fullName evidence="14">FAD pyrophosphorylase</fullName>
        </alternativeName>
        <alternativeName>
            <fullName evidence="14">FAD synthase</fullName>
        </alternativeName>
    </domain>
</protein>
<dbReference type="EC" id="2.7.1.26" evidence="14"/>
<dbReference type="STRING" id="1120920.SAMN03080599_00433"/>
<dbReference type="PANTHER" id="PTHR22749">
    <property type="entry name" value="RIBOFLAVIN KINASE/FMN ADENYLYLTRANSFERASE"/>
    <property type="match status" value="1"/>
</dbReference>
<evidence type="ECO:0000256" key="3">
    <source>
        <dbReference type="ARBA" id="ARBA00022630"/>
    </source>
</evidence>
<proteinExistence type="inferred from homology"/>
<keyword evidence="7 14" id="KW-0547">Nucleotide-binding</keyword>
<comment type="pathway">
    <text evidence="1 14">Cofactor biosynthesis; FAD biosynthesis; FAD from FMN: step 1/1.</text>
</comment>
<dbReference type="GO" id="GO:0003919">
    <property type="term" value="F:FMN adenylyltransferase activity"/>
    <property type="evidence" value="ECO:0007669"/>
    <property type="project" value="UniProtKB-UniRule"/>
</dbReference>
<sequence>MLIFDSIHEITELHREVGIVLGTFDGLHIGHKTLIETHVAACKRLGVKSVVFTYSNHPRELTNPELKSLRLIAVEEKILRIEELGVDYLVLIEFDETLMSTEAERFVGKYLIDGMDVRLISVGFDFKFGRRAAGNPALLQKLSKQYGYELLVLEPVEIEGEKVSSSAIRKHLRHGEIKEAQRLLGRPYAVSGIIKKGKQLGRQLGYPTANFMISSQMTLIKPGVYVSETEYQGVRYHSLTNVGYNPTFNQHELSIETYILDFNKEIYGEMLTVFLVDRLRDEAHFNSVQELVEVIDADVAKAKRFYFDHRPL</sequence>
<keyword evidence="10 14" id="KW-0067">ATP-binding</keyword>
<dbReference type="CDD" id="cd02064">
    <property type="entry name" value="FAD_synthetase_N"/>
    <property type="match status" value="1"/>
</dbReference>
<evidence type="ECO:0000256" key="10">
    <source>
        <dbReference type="ARBA" id="ARBA00022840"/>
    </source>
</evidence>
<reference evidence="16 17" key="1">
    <citation type="submission" date="2016-10" db="EMBL/GenBank/DDBJ databases">
        <authorList>
            <person name="de Groot N.N."/>
        </authorList>
    </citation>
    <scope>NUCLEOTIDE SEQUENCE [LARGE SCALE GENOMIC DNA]</scope>
    <source>
        <strain evidence="16 17">DSM 2784</strain>
    </source>
</reference>
<evidence type="ECO:0000256" key="12">
    <source>
        <dbReference type="ARBA" id="ARBA00047880"/>
    </source>
</evidence>
<keyword evidence="5 14" id="KW-0808">Transferase</keyword>
<gene>
    <name evidence="16" type="ORF">SAMN03080599_00433</name>
</gene>
<comment type="catalytic activity">
    <reaction evidence="13 14">
        <text>FMN + ATP + H(+) = FAD + diphosphate</text>
        <dbReference type="Rhea" id="RHEA:17237"/>
        <dbReference type="ChEBI" id="CHEBI:15378"/>
        <dbReference type="ChEBI" id="CHEBI:30616"/>
        <dbReference type="ChEBI" id="CHEBI:33019"/>
        <dbReference type="ChEBI" id="CHEBI:57692"/>
        <dbReference type="ChEBI" id="CHEBI:58210"/>
        <dbReference type="EC" id="2.7.7.2"/>
    </reaction>
</comment>
<dbReference type="GO" id="GO:0006747">
    <property type="term" value="P:FAD biosynthetic process"/>
    <property type="evidence" value="ECO:0007669"/>
    <property type="project" value="UniProtKB-UniRule"/>
</dbReference>
<evidence type="ECO:0000256" key="7">
    <source>
        <dbReference type="ARBA" id="ARBA00022741"/>
    </source>
</evidence>
<keyword evidence="8 14" id="KW-0418">Kinase</keyword>
<keyword evidence="11" id="KW-0511">Multifunctional enzyme</keyword>
<dbReference type="AlphaFoldDB" id="A0A1G5RU43"/>
<keyword evidence="3 14" id="KW-0285">Flavoprotein</keyword>
<evidence type="ECO:0000256" key="11">
    <source>
        <dbReference type="ARBA" id="ARBA00023268"/>
    </source>
</evidence>
<evidence type="ECO:0000256" key="2">
    <source>
        <dbReference type="ARBA" id="ARBA00005201"/>
    </source>
</evidence>
<keyword evidence="9 14" id="KW-0274">FAD</keyword>
<comment type="pathway">
    <text evidence="2 14">Cofactor biosynthesis; FMN biosynthesis; FMN from riboflavin (ATP route): step 1/1.</text>
</comment>
<dbReference type="GO" id="GO:0008531">
    <property type="term" value="F:riboflavin kinase activity"/>
    <property type="evidence" value="ECO:0007669"/>
    <property type="project" value="UniProtKB-UniRule"/>
</dbReference>
<keyword evidence="4 14" id="KW-0288">FMN</keyword>
<dbReference type="Gene3D" id="2.40.30.30">
    <property type="entry name" value="Riboflavin kinase-like"/>
    <property type="match status" value="1"/>
</dbReference>
<evidence type="ECO:0000256" key="1">
    <source>
        <dbReference type="ARBA" id="ARBA00004726"/>
    </source>
</evidence>
<dbReference type="InterPro" id="IPR002606">
    <property type="entry name" value="Riboflavin_kinase_bac"/>
</dbReference>
<dbReference type="InterPro" id="IPR023468">
    <property type="entry name" value="Riboflavin_kinase"/>
</dbReference>
<dbReference type="Pfam" id="PF06574">
    <property type="entry name" value="FAD_syn"/>
    <property type="match status" value="1"/>
</dbReference>
<organism evidence="16 17">
    <name type="scientific">Acidaminobacter hydrogenoformans DSM 2784</name>
    <dbReference type="NCBI Taxonomy" id="1120920"/>
    <lineage>
        <taxon>Bacteria</taxon>
        <taxon>Bacillati</taxon>
        <taxon>Bacillota</taxon>
        <taxon>Clostridia</taxon>
        <taxon>Peptostreptococcales</taxon>
        <taxon>Acidaminobacteraceae</taxon>
        <taxon>Acidaminobacter</taxon>
    </lineage>
</organism>
<name>A0A1G5RU43_9FIRM</name>
<keyword evidence="17" id="KW-1185">Reference proteome</keyword>
<comment type="catalytic activity">
    <reaction evidence="12 14">
        <text>riboflavin + ATP = FMN + ADP + H(+)</text>
        <dbReference type="Rhea" id="RHEA:14357"/>
        <dbReference type="ChEBI" id="CHEBI:15378"/>
        <dbReference type="ChEBI" id="CHEBI:30616"/>
        <dbReference type="ChEBI" id="CHEBI:57986"/>
        <dbReference type="ChEBI" id="CHEBI:58210"/>
        <dbReference type="ChEBI" id="CHEBI:456216"/>
        <dbReference type="EC" id="2.7.1.26"/>
    </reaction>
</comment>
<dbReference type="PANTHER" id="PTHR22749:SF6">
    <property type="entry name" value="RIBOFLAVIN KINASE"/>
    <property type="match status" value="1"/>
</dbReference>
<dbReference type="EMBL" id="FMWL01000002">
    <property type="protein sequence ID" value="SCZ76839.1"/>
    <property type="molecule type" value="Genomic_DNA"/>
</dbReference>
<comment type="similarity">
    <text evidence="14">Belongs to the ribF family.</text>
</comment>
<dbReference type="GO" id="GO:0009231">
    <property type="term" value="P:riboflavin biosynthetic process"/>
    <property type="evidence" value="ECO:0007669"/>
    <property type="project" value="InterPro"/>
</dbReference>
<evidence type="ECO:0000256" key="6">
    <source>
        <dbReference type="ARBA" id="ARBA00022695"/>
    </source>
</evidence>
<dbReference type="FunFam" id="3.40.50.620:FF:000021">
    <property type="entry name" value="Riboflavin biosynthesis protein"/>
    <property type="match status" value="1"/>
</dbReference>
<dbReference type="NCBIfam" id="NF004162">
    <property type="entry name" value="PRK05627.1-5"/>
    <property type="match status" value="1"/>
</dbReference>
<dbReference type="InterPro" id="IPR015865">
    <property type="entry name" value="Riboflavin_kinase_bac/euk"/>
</dbReference>
<dbReference type="SUPFAM" id="SSF82114">
    <property type="entry name" value="Riboflavin kinase-like"/>
    <property type="match status" value="1"/>
</dbReference>
<dbReference type="GO" id="GO:0009398">
    <property type="term" value="P:FMN biosynthetic process"/>
    <property type="evidence" value="ECO:0007669"/>
    <property type="project" value="UniProtKB-UniRule"/>
</dbReference>
<dbReference type="UniPathway" id="UPA00277">
    <property type="reaction ID" value="UER00407"/>
</dbReference>
<evidence type="ECO:0000256" key="9">
    <source>
        <dbReference type="ARBA" id="ARBA00022827"/>
    </source>
</evidence>
<accession>A0A1G5RU43</accession>
<evidence type="ECO:0000259" key="15">
    <source>
        <dbReference type="SMART" id="SM00904"/>
    </source>
</evidence>
<evidence type="ECO:0000256" key="8">
    <source>
        <dbReference type="ARBA" id="ARBA00022777"/>
    </source>
</evidence>
<dbReference type="EC" id="2.7.7.2" evidence="14"/>
<dbReference type="Proteomes" id="UP000199208">
    <property type="component" value="Unassembled WGS sequence"/>
</dbReference>
<evidence type="ECO:0000256" key="13">
    <source>
        <dbReference type="ARBA" id="ARBA00049494"/>
    </source>
</evidence>
<dbReference type="GO" id="GO:0005524">
    <property type="term" value="F:ATP binding"/>
    <property type="evidence" value="ECO:0007669"/>
    <property type="project" value="UniProtKB-UniRule"/>
</dbReference>
<dbReference type="RefSeq" id="WP_170829235.1">
    <property type="nucleotide sequence ID" value="NZ_FMWL01000002.1"/>
</dbReference>
<dbReference type="InterPro" id="IPR023465">
    <property type="entry name" value="Riboflavin_kinase_dom_sf"/>
</dbReference>
<keyword evidence="6 14" id="KW-0548">Nucleotidyltransferase</keyword>
<evidence type="ECO:0000313" key="17">
    <source>
        <dbReference type="Proteomes" id="UP000199208"/>
    </source>
</evidence>
<evidence type="ECO:0000256" key="14">
    <source>
        <dbReference type="PIRNR" id="PIRNR004491"/>
    </source>
</evidence>
<evidence type="ECO:0000256" key="5">
    <source>
        <dbReference type="ARBA" id="ARBA00022679"/>
    </source>
</evidence>
<dbReference type="Gene3D" id="3.40.50.620">
    <property type="entry name" value="HUPs"/>
    <property type="match status" value="1"/>
</dbReference>